<evidence type="ECO:0000313" key="2">
    <source>
        <dbReference type="EMBL" id="WFD47362.1"/>
    </source>
</evidence>
<dbReference type="Proteomes" id="UP000818624">
    <property type="component" value="Chromosome 2"/>
</dbReference>
<feature type="compositionally biased region" description="Low complexity" evidence="1">
    <location>
        <begin position="41"/>
        <end position="57"/>
    </location>
</feature>
<reference evidence="2 3" key="1">
    <citation type="journal article" date="2020" name="Elife">
        <title>Loss of centromere function drives karyotype evolution in closely related Malassezia species.</title>
        <authorList>
            <person name="Sankaranarayanan S.R."/>
            <person name="Ianiri G."/>
            <person name="Coelho M.A."/>
            <person name="Reza M.H."/>
            <person name="Thimmappa B.C."/>
            <person name="Ganguly P."/>
            <person name="Vadnala R.N."/>
            <person name="Sun S."/>
            <person name="Siddharthan R."/>
            <person name="Tellgren-Roth C."/>
            <person name="Dawson T.L."/>
            <person name="Heitman J."/>
            <person name="Sanyal K."/>
        </authorList>
    </citation>
    <scope>NUCLEOTIDE SEQUENCE [LARGE SCALE GENOMIC DNA]</scope>
    <source>
        <strain evidence="2">CBS14141</strain>
    </source>
</reference>
<dbReference type="InterPro" id="IPR011990">
    <property type="entry name" value="TPR-like_helical_dom_sf"/>
</dbReference>
<keyword evidence="3" id="KW-1185">Reference proteome</keyword>
<feature type="region of interest" description="Disordered" evidence="1">
    <location>
        <begin position="1"/>
        <end position="64"/>
    </location>
</feature>
<dbReference type="EMBL" id="CP046235">
    <property type="protein sequence ID" value="WFD47362.1"/>
    <property type="molecule type" value="Genomic_DNA"/>
</dbReference>
<feature type="compositionally biased region" description="Low complexity" evidence="1">
    <location>
        <begin position="1"/>
        <end position="20"/>
    </location>
</feature>
<sequence length="113" mass="12144">MADAAETAPSSAPSAQPGAADVAPSEHHGAPSAIQAASVDATSAPAPMPSAAPQVPQTERERLEDAVRREPRVADHWMALLEDVKEDGIDAMRDVYDRFFAYFPNAVRFERLT</sequence>
<accession>A0ABY8EP68</accession>
<name>A0ABY8EP68_MALFU</name>
<dbReference type="Gene3D" id="1.25.40.1040">
    <property type="match status" value="1"/>
</dbReference>
<proteinExistence type="predicted"/>
<evidence type="ECO:0000313" key="3">
    <source>
        <dbReference type="Proteomes" id="UP000818624"/>
    </source>
</evidence>
<gene>
    <name evidence="2" type="ORF">GLX27_002013</name>
</gene>
<organism evidence="2 3">
    <name type="scientific">Malassezia furfur</name>
    <name type="common">Pityriasis versicolor infection agent</name>
    <name type="synonym">Pityrosporum furfur</name>
    <dbReference type="NCBI Taxonomy" id="55194"/>
    <lineage>
        <taxon>Eukaryota</taxon>
        <taxon>Fungi</taxon>
        <taxon>Dikarya</taxon>
        <taxon>Basidiomycota</taxon>
        <taxon>Ustilaginomycotina</taxon>
        <taxon>Malasseziomycetes</taxon>
        <taxon>Malasseziales</taxon>
        <taxon>Malasseziaceae</taxon>
        <taxon>Malassezia</taxon>
    </lineage>
</organism>
<evidence type="ECO:0000256" key="1">
    <source>
        <dbReference type="SAM" id="MobiDB-lite"/>
    </source>
</evidence>
<protein>
    <submittedName>
        <fullName evidence="2">Uncharacterized protein</fullName>
    </submittedName>
</protein>
<dbReference type="SUPFAM" id="SSF48452">
    <property type="entry name" value="TPR-like"/>
    <property type="match status" value="1"/>
</dbReference>